<sequence>MKTGHPRVPLPIRRRTALAALLACAAGAGFAQSGVDCTIEYATMRDGTRLATEVYRPAAEGRYPVVLQRTPYNRNGAATDTSCANPMFIDFAANGYVALNQDVRGMYRSDGAFHPMQQEVSDGYDAIEWAGTRAWSNGKVGTMGGSYVGLTQWQPATRMPPHLAAIAPAITASDYHDHWTYVNSVFDLWFAQSWIHVTFGRETLLRELLRAGVPREEANTQVTAWFDRGSAELLSNWVWQLPLKSFPEYRSVAPYYYTWLDHPRYDAYWRRLDVEPRYEQVQVPALNTGAWYDIFQIGTVRNFEGLRGRGGSDAARTGTKLVMTCCGHAGSSGQISWGETVNPTPVTTTMRFFDRYLKGVDNGVEQDPAVQLHVLNPPDTGTEGDAFWVYSDVWPLKNTEWRSWHLASGGAANGSQGDGRLESAAPAGRSAPDRFVYDPHDPVPTVGGNLCCEPALLPAGAHDQSQIELRGDVLVYTSAPLEQDLVAIGPVKVVLWASTSGPDTDFTAKLVDVHHDGIAHNVLDRIVRAKFRDGSKQPPRLVRPGRAYEYTIELGNVGSVFRKGHRIRLEVSSSNFPHYARNLNTGRNEAESAEYEVANQTVFHDAARPSRLVLPVVSGIAVPGR</sequence>
<accession>I0HNB3</accession>
<organism evidence="5 6">
    <name type="scientific">Rubrivivax gelatinosus (strain NBRC 100245 / IL144)</name>
    <dbReference type="NCBI Taxonomy" id="983917"/>
    <lineage>
        <taxon>Bacteria</taxon>
        <taxon>Pseudomonadati</taxon>
        <taxon>Pseudomonadota</taxon>
        <taxon>Betaproteobacteria</taxon>
        <taxon>Burkholderiales</taxon>
        <taxon>Sphaerotilaceae</taxon>
        <taxon>Rubrivivax</taxon>
    </lineage>
</organism>
<evidence type="ECO:0000256" key="2">
    <source>
        <dbReference type="SAM" id="MobiDB-lite"/>
    </source>
</evidence>
<dbReference type="InterPro" id="IPR000383">
    <property type="entry name" value="Xaa-Pro-like_dom"/>
</dbReference>
<dbReference type="PATRIC" id="fig|983917.3.peg.1139"/>
<evidence type="ECO:0000313" key="5">
    <source>
        <dbReference type="EMBL" id="BAL94500.1"/>
    </source>
</evidence>
<dbReference type="KEGG" id="rge:RGE_11590"/>
<name>I0HNB3_RUBGI</name>
<dbReference type="EMBL" id="AP012320">
    <property type="protein sequence ID" value="BAL94500.1"/>
    <property type="molecule type" value="Genomic_DNA"/>
</dbReference>
<evidence type="ECO:0000313" key="6">
    <source>
        <dbReference type="Proteomes" id="UP000007883"/>
    </source>
</evidence>
<evidence type="ECO:0000259" key="4">
    <source>
        <dbReference type="SMART" id="SM00939"/>
    </source>
</evidence>
<protein>
    <submittedName>
        <fullName evidence="5">Putative hydrolase</fullName>
    </submittedName>
</protein>
<proteinExistence type="predicted"/>
<dbReference type="InterPro" id="IPR013736">
    <property type="entry name" value="Xaa-Pro_dipept_C"/>
</dbReference>
<dbReference type="Gene3D" id="3.40.50.1820">
    <property type="entry name" value="alpha/beta hydrolase"/>
    <property type="match status" value="1"/>
</dbReference>
<dbReference type="Pfam" id="PF02129">
    <property type="entry name" value="Peptidase_S15"/>
    <property type="match status" value="1"/>
</dbReference>
<dbReference type="eggNOG" id="COG2936">
    <property type="taxonomic scope" value="Bacteria"/>
</dbReference>
<dbReference type="InterPro" id="IPR008979">
    <property type="entry name" value="Galactose-bd-like_sf"/>
</dbReference>
<feature type="signal peptide" evidence="3">
    <location>
        <begin position="1"/>
        <end position="31"/>
    </location>
</feature>
<feature type="region of interest" description="Disordered" evidence="2">
    <location>
        <begin position="408"/>
        <end position="433"/>
    </location>
</feature>
<feature type="domain" description="Xaa-Pro dipeptidyl-peptidase C-terminal" evidence="4">
    <location>
        <begin position="350"/>
        <end position="613"/>
    </location>
</feature>
<dbReference type="Proteomes" id="UP000007883">
    <property type="component" value="Chromosome"/>
</dbReference>
<dbReference type="NCBIfam" id="TIGR00976">
    <property type="entry name" value="CocE_NonD"/>
    <property type="match status" value="1"/>
</dbReference>
<keyword evidence="6" id="KW-1185">Reference proteome</keyword>
<dbReference type="Gene3D" id="2.60.120.260">
    <property type="entry name" value="Galactose-binding domain-like"/>
    <property type="match status" value="1"/>
</dbReference>
<feature type="chain" id="PRO_5003628291" evidence="3">
    <location>
        <begin position="32"/>
        <end position="625"/>
    </location>
</feature>
<dbReference type="SUPFAM" id="SSF49785">
    <property type="entry name" value="Galactose-binding domain-like"/>
    <property type="match status" value="1"/>
</dbReference>
<dbReference type="InterPro" id="IPR029058">
    <property type="entry name" value="AB_hydrolase_fold"/>
</dbReference>
<dbReference type="AlphaFoldDB" id="I0HNB3"/>
<evidence type="ECO:0000256" key="1">
    <source>
        <dbReference type="ARBA" id="ARBA00022801"/>
    </source>
</evidence>
<dbReference type="STRING" id="983917.RGE_11590"/>
<evidence type="ECO:0000256" key="3">
    <source>
        <dbReference type="SAM" id="SignalP"/>
    </source>
</evidence>
<dbReference type="HOGENOM" id="CLU_015590_5_1_4"/>
<dbReference type="Gene3D" id="1.10.3020.10">
    <property type="entry name" value="alpha-amino acid ester hydrolase ( Helical cap domain)"/>
    <property type="match status" value="1"/>
</dbReference>
<gene>
    <name evidence="5" type="ordered locus">RGE_11590</name>
</gene>
<reference evidence="5 6" key="1">
    <citation type="journal article" date="2012" name="J. Bacteriol.">
        <title>Complete genome sequence of phototrophic betaproteobacterium Rubrivivax gelatinosus IL144.</title>
        <authorList>
            <person name="Nagashima S."/>
            <person name="Kamimura A."/>
            <person name="Shimizu T."/>
            <person name="Nakamura-isaki S."/>
            <person name="Aono E."/>
            <person name="Sakamoto K."/>
            <person name="Ichikawa N."/>
            <person name="Nakazawa H."/>
            <person name="Sekine M."/>
            <person name="Yamazaki S."/>
            <person name="Fujita N."/>
            <person name="Shimada K."/>
            <person name="Hanada S."/>
            <person name="Nagashima K.V.P."/>
        </authorList>
    </citation>
    <scope>NUCLEOTIDE SEQUENCE [LARGE SCALE GENOMIC DNA]</scope>
    <source>
        <strain evidence="6">NBRC 100245 / IL144</strain>
    </source>
</reference>
<dbReference type="SMART" id="SM00939">
    <property type="entry name" value="PepX_C"/>
    <property type="match status" value="1"/>
</dbReference>
<keyword evidence="3" id="KW-0732">Signal</keyword>
<dbReference type="SUPFAM" id="SSF53474">
    <property type="entry name" value="alpha/beta-Hydrolases"/>
    <property type="match status" value="1"/>
</dbReference>
<dbReference type="GO" id="GO:0008239">
    <property type="term" value="F:dipeptidyl-peptidase activity"/>
    <property type="evidence" value="ECO:0007669"/>
    <property type="project" value="InterPro"/>
</dbReference>
<dbReference type="Pfam" id="PF08530">
    <property type="entry name" value="PepX_C"/>
    <property type="match status" value="1"/>
</dbReference>
<keyword evidence="1 5" id="KW-0378">Hydrolase</keyword>
<dbReference type="RefSeq" id="WP_014427371.1">
    <property type="nucleotide sequence ID" value="NC_017075.1"/>
</dbReference>
<dbReference type="InterPro" id="IPR005674">
    <property type="entry name" value="CocE/Ser_esterase"/>
</dbReference>